<reference evidence="1" key="1">
    <citation type="journal article" date="2020" name="mSystems">
        <title>Genome- and Community-Level Interaction Insights into Carbon Utilization and Element Cycling Functions of Hydrothermarchaeota in Hydrothermal Sediment.</title>
        <authorList>
            <person name="Zhou Z."/>
            <person name="Liu Y."/>
            <person name="Xu W."/>
            <person name="Pan J."/>
            <person name="Luo Z.H."/>
            <person name="Li M."/>
        </authorList>
    </citation>
    <scope>NUCLEOTIDE SEQUENCE [LARGE SCALE GENOMIC DNA]</scope>
    <source>
        <strain evidence="1">SpSt-1181</strain>
    </source>
</reference>
<dbReference type="AlphaFoldDB" id="A0A831SP54"/>
<dbReference type="Proteomes" id="UP000886335">
    <property type="component" value="Unassembled WGS sequence"/>
</dbReference>
<name>A0A831SP54_PROAE</name>
<gene>
    <name evidence="1" type="ORF">ENN50_01440</name>
</gene>
<organism evidence="1">
    <name type="scientific">Prosthecochloris aestuarii</name>
    <dbReference type="NCBI Taxonomy" id="1102"/>
    <lineage>
        <taxon>Bacteria</taxon>
        <taxon>Pseudomonadati</taxon>
        <taxon>Chlorobiota</taxon>
        <taxon>Chlorobiia</taxon>
        <taxon>Chlorobiales</taxon>
        <taxon>Chlorobiaceae</taxon>
        <taxon>Prosthecochloris</taxon>
    </lineage>
</organism>
<proteinExistence type="predicted"/>
<dbReference type="EMBL" id="DSBW01000032">
    <property type="protein sequence ID" value="HED30359.1"/>
    <property type="molecule type" value="Genomic_DNA"/>
</dbReference>
<dbReference type="Gene3D" id="3.40.1260.10">
    <property type="entry name" value="DsrEFH-like"/>
    <property type="match status" value="1"/>
</dbReference>
<sequence length="194" mass="21221">MMTYFLRVDFFLKHLYIVASPFVHASGPGIQGYFFQETRIKNGERIMMNLLRKTCALLALLTLGITPLQSMAADEGAKGLFVVVTSPDAQTQMMAMVLSTQTVKQGKSVRMLLCGPGGELAVEGSEQSMLKPLDKSPQMLLKGLIQNGVQVEVCPLFLPNRGSDASVLIEGVTVAKPPVIAEKLREDDIKLFTF</sequence>
<evidence type="ECO:0000313" key="1">
    <source>
        <dbReference type="EMBL" id="HED30359.1"/>
    </source>
</evidence>
<dbReference type="InterPro" id="IPR027396">
    <property type="entry name" value="DsrEFH-like"/>
</dbReference>
<dbReference type="SUPFAM" id="SSF75169">
    <property type="entry name" value="DsrEFH-like"/>
    <property type="match status" value="1"/>
</dbReference>
<evidence type="ECO:0008006" key="2">
    <source>
        <dbReference type="Google" id="ProtNLM"/>
    </source>
</evidence>
<protein>
    <recommendedName>
        <fullName evidence="2">DsrE family protein</fullName>
    </recommendedName>
</protein>
<accession>A0A831SP54</accession>
<comment type="caution">
    <text evidence="1">The sequence shown here is derived from an EMBL/GenBank/DDBJ whole genome shotgun (WGS) entry which is preliminary data.</text>
</comment>